<dbReference type="SUPFAM" id="SSF52058">
    <property type="entry name" value="L domain-like"/>
    <property type="match status" value="1"/>
</dbReference>
<dbReference type="RefSeq" id="XP_031766893.2">
    <property type="nucleotide sequence ID" value="XM_031911033.2"/>
</dbReference>
<evidence type="ECO:0000256" key="1">
    <source>
        <dbReference type="ARBA" id="ARBA00022614"/>
    </source>
</evidence>
<dbReference type="InterPro" id="IPR003591">
    <property type="entry name" value="Leu-rich_rpt_typical-subtyp"/>
</dbReference>
<reference evidence="5" key="1">
    <citation type="submission" date="2025-08" db="UniProtKB">
        <authorList>
            <consortium name="RefSeq"/>
        </authorList>
    </citation>
    <scope>IDENTIFICATION</scope>
    <source>
        <tissue evidence="5">Whole larvae</tissue>
    </source>
</reference>
<dbReference type="InterPro" id="IPR026906">
    <property type="entry name" value="LRR_5"/>
</dbReference>
<dbReference type="InterPro" id="IPR032675">
    <property type="entry name" value="LRR_dom_sf"/>
</dbReference>
<evidence type="ECO:0000256" key="2">
    <source>
        <dbReference type="ARBA" id="ARBA00022729"/>
    </source>
</evidence>
<evidence type="ECO:0000256" key="3">
    <source>
        <dbReference type="ARBA" id="ARBA00022737"/>
    </source>
</evidence>
<protein>
    <submittedName>
        <fullName evidence="5">Connectin-like</fullName>
    </submittedName>
</protein>
<dbReference type="InParanoid" id="A0A6J3BZK2"/>
<dbReference type="GeneID" id="113522201"/>
<dbReference type="Proteomes" id="UP001652740">
    <property type="component" value="Unplaced"/>
</dbReference>
<sequence>MEQVTKYLIIITSLMTAKLRFTESKNNAVPNTTRNYYPIPYINICDIIGRSSKIYCYCNNIDPELTTRADCWIFSEIKEDDPIWPNFSSQSGLEYITFNVRSENVLTFIPTKAISSLDKLKQISIQFGTIKRIPPYAFKNLPKLRQIILKSNKINILEKYSFSHMMSLSNLSLDENEITELNTDIFFDLPNLQILDLSFNNISLIHEGCFKHLDNLKELNLDNNYISVITKEMLEGLENLSKLNIRYNKLTMIGNLAFSDSSGLKELLIDNNDIEYVSERAFGGLSQLRKLTLSGNRLSKFYEDVLDEVRNLVILDLRGNLLETISYEAIRTVVENDKSASIAVYLDDNPLNCDCRLSWVYLLRNETKHNALLNALEKISCVMEPHGHDGKDKVYNKNLLPDDSYDYYDTNNNDYNNFIKPTNNEGKKLINIPIDALPCPKEIMKSIEETYGHPVQNEIKVKAFSVAGRISPDLTIIILLGKLLY</sequence>
<evidence type="ECO:0000313" key="4">
    <source>
        <dbReference type="Proteomes" id="UP001652740"/>
    </source>
</evidence>
<dbReference type="AlphaFoldDB" id="A0A6J3BZK2"/>
<dbReference type="GO" id="GO:0005886">
    <property type="term" value="C:plasma membrane"/>
    <property type="evidence" value="ECO:0007669"/>
    <property type="project" value="TreeGrafter"/>
</dbReference>
<keyword evidence="2" id="KW-0732">Signal</keyword>
<dbReference type="PANTHER" id="PTHR24369">
    <property type="entry name" value="ANTIGEN BSP, PUTATIVE-RELATED"/>
    <property type="match status" value="1"/>
</dbReference>
<accession>A0A6J3BZK2</accession>
<dbReference type="Pfam" id="PF13306">
    <property type="entry name" value="LRR_5"/>
    <property type="match status" value="1"/>
</dbReference>
<organism evidence="4 5">
    <name type="scientific">Galleria mellonella</name>
    <name type="common">Greater wax moth</name>
    <dbReference type="NCBI Taxonomy" id="7137"/>
    <lineage>
        <taxon>Eukaryota</taxon>
        <taxon>Metazoa</taxon>
        <taxon>Ecdysozoa</taxon>
        <taxon>Arthropoda</taxon>
        <taxon>Hexapoda</taxon>
        <taxon>Insecta</taxon>
        <taxon>Pterygota</taxon>
        <taxon>Neoptera</taxon>
        <taxon>Endopterygota</taxon>
        <taxon>Lepidoptera</taxon>
        <taxon>Glossata</taxon>
        <taxon>Ditrysia</taxon>
        <taxon>Pyraloidea</taxon>
        <taxon>Pyralidae</taxon>
        <taxon>Galleriinae</taxon>
        <taxon>Galleria</taxon>
    </lineage>
</organism>
<dbReference type="Gene3D" id="3.80.10.10">
    <property type="entry name" value="Ribonuclease Inhibitor"/>
    <property type="match status" value="2"/>
</dbReference>
<evidence type="ECO:0000313" key="5">
    <source>
        <dbReference type="RefSeq" id="XP_031766893.2"/>
    </source>
</evidence>
<proteinExistence type="predicted"/>
<keyword evidence="1" id="KW-0433">Leucine-rich repeat</keyword>
<keyword evidence="4" id="KW-1185">Reference proteome</keyword>
<dbReference type="PANTHER" id="PTHR24369:SF210">
    <property type="entry name" value="CHAOPTIN-RELATED"/>
    <property type="match status" value="1"/>
</dbReference>
<gene>
    <name evidence="5" type="primary">LOC113522201</name>
</gene>
<dbReference type="InterPro" id="IPR001611">
    <property type="entry name" value="Leu-rich_rpt"/>
</dbReference>
<dbReference type="InterPro" id="IPR050541">
    <property type="entry name" value="LRR_TM_domain-containing"/>
</dbReference>
<dbReference type="KEGG" id="gmw:113522201"/>
<dbReference type="SMART" id="SM00369">
    <property type="entry name" value="LRR_TYP"/>
    <property type="match status" value="9"/>
</dbReference>
<keyword evidence="3" id="KW-0677">Repeat</keyword>
<dbReference type="PROSITE" id="PS51450">
    <property type="entry name" value="LRR"/>
    <property type="match status" value="3"/>
</dbReference>
<name>A0A6J3BZK2_GALME</name>